<sequence length="301" mass="33672">MHIRTAPKAPVSQNRRTFRILMLHGYAQCSERFQVKAQLVVKQITKDILPKIQYKFPDGLEFIFPDAPIQFGGDDTSALEHRAWWLNLDDVSRYIGIETAILSVPQLVDKRPIHAAIGFSQGGALAGMLASLWEAAYNPQRIQLLEAQGIPATQFLDCIPGQRPLHFIIAFAGYRGTMEYYSSFYTSSLFTPSLHVIGTLDTIVSEEQSHNLVHAFPNAEVLYYSGHHYIPRDPVLLKRVGYFVVNACSVLPQSEEETMYSRVTEGPISGGKTTTMSQIREAMQKQVFNTCLLGALVSCCL</sequence>
<dbReference type="PANTHER" id="PTHR48070">
    <property type="entry name" value="ESTERASE OVCA2"/>
    <property type="match status" value="1"/>
</dbReference>
<dbReference type="PANTHER" id="PTHR48070:SF6">
    <property type="entry name" value="ESTERASE OVCA2"/>
    <property type="match status" value="1"/>
</dbReference>
<proteinExistence type="predicted"/>
<reference evidence="3 4" key="1">
    <citation type="submission" date="2019-04" db="EMBL/GenBank/DDBJ databases">
        <title>Friends and foes A comparative genomics study of 23 Aspergillus species from section Flavi.</title>
        <authorList>
            <consortium name="DOE Joint Genome Institute"/>
            <person name="Kjaerbolling I."/>
            <person name="Vesth T."/>
            <person name="Frisvad J.C."/>
            <person name="Nybo J.L."/>
            <person name="Theobald S."/>
            <person name="Kildgaard S."/>
            <person name="Isbrandt T."/>
            <person name="Kuo A."/>
            <person name="Sato A."/>
            <person name="Lyhne E.K."/>
            <person name="Kogle M.E."/>
            <person name="Wiebenga A."/>
            <person name="Kun R.S."/>
            <person name="Lubbers R.J."/>
            <person name="Makela M.R."/>
            <person name="Barry K."/>
            <person name="Chovatia M."/>
            <person name="Clum A."/>
            <person name="Daum C."/>
            <person name="Haridas S."/>
            <person name="He G."/>
            <person name="LaButti K."/>
            <person name="Lipzen A."/>
            <person name="Mondo S."/>
            <person name="Riley R."/>
            <person name="Salamov A."/>
            <person name="Simmons B.A."/>
            <person name="Magnuson J.K."/>
            <person name="Henrissat B."/>
            <person name="Mortensen U.H."/>
            <person name="Larsen T.O."/>
            <person name="Devries R.P."/>
            <person name="Grigoriev I.V."/>
            <person name="Machida M."/>
            <person name="Baker S.E."/>
            <person name="Andersen M.R."/>
        </authorList>
    </citation>
    <scope>NUCLEOTIDE SEQUENCE [LARGE SCALE GENOMIC DNA]</scope>
    <source>
        <strain evidence="3 4">IBT 18842</strain>
    </source>
</reference>
<dbReference type="GO" id="GO:0005634">
    <property type="term" value="C:nucleus"/>
    <property type="evidence" value="ECO:0007669"/>
    <property type="project" value="TreeGrafter"/>
</dbReference>
<dbReference type="AlphaFoldDB" id="A0A5N6TY73"/>
<protein>
    <submittedName>
        <fullName evidence="3">Serine hydrolase-domain-containing protein</fullName>
    </submittedName>
</protein>
<dbReference type="SUPFAM" id="SSF53474">
    <property type="entry name" value="alpha/beta-Hydrolases"/>
    <property type="match status" value="1"/>
</dbReference>
<organism evidence="3 4">
    <name type="scientific">Aspergillus avenaceus</name>
    <dbReference type="NCBI Taxonomy" id="36643"/>
    <lineage>
        <taxon>Eukaryota</taxon>
        <taxon>Fungi</taxon>
        <taxon>Dikarya</taxon>
        <taxon>Ascomycota</taxon>
        <taxon>Pezizomycotina</taxon>
        <taxon>Eurotiomycetes</taxon>
        <taxon>Eurotiomycetidae</taxon>
        <taxon>Eurotiales</taxon>
        <taxon>Aspergillaceae</taxon>
        <taxon>Aspergillus</taxon>
        <taxon>Aspergillus subgen. Circumdati</taxon>
    </lineage>
</organism>
<dbReference type="EMBL" id="ML742073">
    <property type="protein sequence ID" value="KAE8151328.1"/>
    <property type="molecule type" value="Genomic_DNA"/>
</dbReference>
<name>A0A5N6TY73_ASPAV</name>
<dbReference type="InterPro" id="IPR005645">
    <property type="entry name" value="FSH-like_dom"/>
</dbReference>
<keyword evidence="4" id="KW-1185">Reference proteome</keyword>
<evidence type="ECO:0000259" key="2">
    <source>
        <dbReference type="Pfam" id="PF03959"/>
    </source>
</evidence>
<gene>
    <name evidence="3" type="ORF">BDV25DRAFT_128851</name>
</gene>
<dbReference type="InterPro" id="IPR029058">
    <property type="entry name" value="AB_hydrolase_fold"/>
</dbReference>
<dbReference type="Pfam" id="PF03959">
    <property type="entry name" value="FSH1"/>
    <property type="match status" value="1"/>
</dbReference>
<dbReference type="OrthoDB" id="2094269at2759"/>
<evidence type="ECO:0000256" key="1">
    <source>
        <dbReference type="ARBA" id="ARBA00022801"/>
    </source>
</evidence>
<keyword evidence="1 3" id="KW-0378">Hydrolase</keyword>
<dbReference type="InterPro" id="IPR050593">
    <property type="entry name" value="LovG"/>
</dbReference>
<accession>A0A5N6TY73</accession>
<dbReference type="Gene3D" id="3.40.50.1820">
    <property type="entry name" value="alpha/beta hydrolase"/>
    <property type="match status" value="1"/>
</dbReference>
<evidence type="ECO:0000313" key="3">
    <source>
        <dbReference type="EMBL" id="KAE8151328.1"/>
    </source>
</evidence>
<dbReference type="Proteomes" id="UP000325780">
    <property type="component" value="Unassembled WGS sequence"/>
</dbReference>
<dbReference type="GO" id="GO:0005737">
    <property type="term" value="C:cytoplasm"/>
    <property type="evidence" value="ECO:0007669"/>
    <property type="project" value="TreeGrafter"/>
</dbReference>
<dbReference type="GO" id="GO:0016787">
    <property type="term" value="F:hydrolase activity"/>
    <property type="evidence" value="ECO:0007669"/>
    <property type="project" value="UniProtKB-KW"/>
</dbReference>
<evidence type="ECO:0000313" key="4">
    <source>
        <dbReference type="Proteomes" id="UP000325780"/>
    </source>
</evidence>
<feature type="domain" description="Serine hydrolase" evidence="2">
    <location>
        <begin position="17"/>
        <end position="233"/>
    </location>
</feature>